<dbReference type="OrthoDB" id="167668at2759"/>
<dbReference type="KEGG" id="crb:17888593"/>
<proteinExistence type="inferred from homology"/>
<dbReference type="AlphaFoldDB" id="R0FWR2"/>
<accession>R0FWR2</accession>
<evidence type="ECO:0000256" key="9">
    <source>
        <dbReference type="PIRSR" id="PIRSR628472-2"/>
    </source>
</evidence>
<evidence type="ECO:0000256" key="3">
    <source>
        <dbReference type="ARBA" id="ARBA00022723"/>
    </source>
</evidence>
<reference evidence="11" key="1">
    <citation type="journal article" date="2013" name="Nat. Genet.">
        <title>The Capsella rubella genome and the genomic consequences of rapid mating system evolution.</title>
        <authorList>
            <person name="Slotte T."/>
            <person name="Hazzouri K.M."/>
            <person name="Agren J.A."/>
            <person name="Koenig D."/>
            <person name="Maumus F."/>
            <person name="Guo Y.L."/>
            <person name="Steige K."/>
            <person name="Platts A.E."/>
            <person name="Escobar J.S."/>
            <person name="Newman L.K."/>
            <person name="Wang W."/>
            <person name="Mandakova T."/>
            <person name="Vello E."/>
            <person name="Smith L.M."/>
            <person name="Henz S.R."/>
            <person name="Steffen J."/>
            <person name="Takuno S."/>
            <person name="Brandvain Y."/>
            <person name="Coop G."/>
            <person name="Andolfatto P."/>
            <person name="Hu T.T."/>
            <person name="Blanchette M."/>
            <person name="Clark R.M."/>
            <person name="Quesneville H."/>
            <person name="Nordborg M."/>
            <person name="Gaut B.S."/>
            <person name="Lysak M.A."/>
            <person name="Jenkins J."/>
            <person name="Grimwood J."/>
            <person name="Chapman J."/>
            <person name="Prochnik S."/>
            <person name="Shu S."/>
            <person name="Rokhsar D."/>
            <person name="Schmutz J."/>
            <person name="Weigel D."/>
            <person name="Wright S.I."/>
        </authorList>
    </citation>
    <scope>NUCLEOTIDE SEQUENCE [LARGE SCALE GENOMIC DNA]</scope>
    <source>
        <strain evidence="11">cv. Monte Gargano</strain>
    </source>
</reference>
<keyword evidence="11" id="KW-1185">Reference proteome</keyword>
<keyword evidence="4" id="KW-0378">Hydrolase</keyword>
<evidence type="ECO:0000256" key="4">
    <source>
        <dbReference type="ARBA" id="ARBA00022801"/>
    </source>
</evidence>
<dbReference type="PANTHER" id="PTHR10190:SF16">
    <property type="entry name" value="DEVELOPMENTAL PROTEIN EYES ABSENT"/>
    <property type="match status" value="1"/>
</dbReference>
<keyword evidence="3 9" id="KW-0479">Metal-binding</keyword>
<feature type="binding site" evidence="9">
    <location>
        <position position="61"/>
    </location>
    <ligand>
        <name>Mg(2+)</name>
        <dbReference type="ChEBI" id="CHEBI:18420"/>
    </ligand>
</feature>
<keyword evidence="5 9" id="KW-0460">Magnesium</keyword>
<dbReference type="EC" id="3.1.3.48" evidence="2"/>
<dbReference type="GO" id="GO:0045739">
    <property type="term" value="P:positive regulation of DNA repair"/>
    <property type="evidence" value="ECO:0007669"/>
    <property type="project" value="TreeGrafter"/>
</dbReference>
<comment type="catalytic activity">
    <reaction evidence="7">
        <text>O-phospho-L-tyrosyl-[protein] + H2O = L-tyrosyl-[protein] + phosphate</text>
        <dbReference type="Rhea" id="RHEA:10684"/>
        <dbReference type="Rhea" id="RHEA-COMP:10136"/>
        <dbReference type="Rhea" id="RHEA-COMP:20101"/>
        <dbReference type="ChEBI" id="CHEBI:15377"/>
        <dbReference type="ChEBI" id="CHEBI:43474"/>
        <dbReference type="ChEBI" id="CHEBI:46858"/>
        <dbReference type="ChEBI" id="CHEBI:61978"/>
        <dbReference type="EC" id="3.1.3.48"/>
    </reaction>
</comment>
<dbReference type="Proteomes" id="UP000029121">
    <property type="component" value="Unassembled WGS sequence"/>
</dbReference>
<evidence type="ECO:0000256" key="5">
    <source>
        <dbReference type="ARBA" id="ARBA00022842"/>
    </source>
</evidence>
<dbReference type="Gene3D" id="3.40.50.12350">
    <property type="match status" value="1"/>
</dbReference>
<name>R0FWR2_9BRAS</name>
<evidence type="ECO:0000256" key="1">
    <source>
        <dbReference type="ARBA" id="ARBA00010501"/>
    </source>
</evidence>
<dbReference type="GO" id="GO:0004725">
    <property type="term" value="F:protein tyrosine phosphatase activity"/>
    <property type="evidence" value="ECO:0007669"/>
    <property type="project" value="UniProtKB-EC"/>
</dbReference>
<protein>
    <recommendedName>
        <fullName evidence="2">protein-tyrosine-phosphatase</fullName>
        <ecNumber evidence="2">3.1.3.48</ecNumber>
    </recommendedName>
</protein>
<dbReference type="InterPro" id="IPR038102">
    <property type="entry name" value="EYA_dom_sf"/>
</dbReference>
<dbReference type="GO" id="GO:0005634">
    <property type="term" value="C:nucleus"/>
    <property type="evidence" value="ECO:0007669"/>
    <property type="project" value="TreeGrafter"/>
</dbReference>
<dbReference type="FunFam" id="3.40.50.12350:FF:000003">
    <property type="entry name" value="Eyes absent homolog"/>
    <property type="match status" value="1"/>
</dbReference>
<dbReference type="GO" id="GO:0030154">
    <property type="term" value="P:cell differentiation"/>
    <property type="evidence" value="ECO:0007669"/>
    <property type="project" value="TreeGrafter"/>
</dbReference>
<evidence type="ECO:0000256" key="6">
    <source>
        <dbReference type="ARBA" id="ARBA00022912"/>
    </source>
</evidence>
<dbReference type="STRING" id="81985.R0FWR2"/>
<sequence length="345" mass="39167">FTIHSSFCLRSLTSIVVTKPPELHLAHPIASQGRGQIMDDNTAKLGTLVSDGGLVNVYIWDMDETLILLRSLLNGTYAESFNGSKDVKRGLEIGKKWEDHILQICDDFFFYEQVEECNEPFLDSLRQYDDGKDLSGYDFKQDDFTTPTDDLNKRRLAYRHRAAAHKYEKGLRPLIDSETMSVLDELYNVTDEYTDGWLSSARAFLEQCSCVQEESVDGTGAIDENQSSQDVHILVTSGALIPSLVKCLLFRLDTFLRHENVYSSIDVGKLQCFKWIKERFNHPKFRFCAIGDGWEECAAAQAMQWPFVKIDLQPDSSHRFPGITPKTVSYYFAAVYGNSDADTSK</sequence>
<dbReference type="InterPro" id="IPR036412">
    <property type="entry name" value="HAD-like_sf"/>
</dbReference>
<feature type="binding site" evidence="9">
    <location>
        <position position="292"/>
    </location>
    <ligand>
        <name>Mg(2+)</name>
        <dbReference type="ChEBI" id="CHEBI:18420"/>
    </ligand>
</feature>
<evidence type="ECO:0000256" key="2">
    <source>
        <dbReference type="ARBA" id="ARBA00013064"/>
    </source>
</evidence>
<dbReference type="NCBIfam" id="TIGR01658">
    <property type="entry name" value="EYA-cons_domain"/>
    <property type="match status" value="1"/>
</dbReference>
<comment type="cofactor">
    <cofactor evidence="9">
        <name>Mg(2+)</name>
        <dbReference type="ChEBI" id="CHEBI:18420"/>
    </cofactor>
    <text evidence="9">Binds 1 Mg(2+) ion per subunit.</text>
</comment>
<feature type="active site" description="Proton donor" evidence="8">
    <location>
        <position position="63"/>
    </location>
</feature>
<dbReference type="InterPro" id="IPR006545">
    <property type="entry name" value="EYA_dom"/>
</dbReference>
<dbReference type="EMBL" id="KB870808">
    <property type="protein sequence ID" value="EOA27417.1"/>
    <property type="molecule type" value="Genomic_DNA"/>
</dbReference>
<feature type="non-terminal residue" evidence="10">
    <location>
        <position position="1"/>
    </location>
</feature>
<evidence type="ECO:0000313" key="10">
    <source>
        <dbReference type="EMBL" id="EOA27417.1"/>
    </source>
</evidence>
<dbReference type="SUPFAM" id="SSF56784">
    <property type="entry name" value="HAD-like"/>
    <property type="match status" value="1"/>
</dbReference>
<evidence type="ECO:0000313" key="11">
    <source>
        <dbReference type="Proteomes" id="UP000029121"/>
    </source>
</evidence>
<dbReference type="GO" id="GO:0046872">
    <property type="term" value="F:metal ion binding"/>
    <property type="evidence" value="ECO:0007669"/>
    <property type="project" value="UniProtKB-KW"/>
</dbReference>
<gene>
    <name evidence="10" type="ORF">CARUB_v10023552mg</name>
</gene>
<feature type="active site" description="Nucleophile" evidence="8">
    <location>
        <position position="61"/>
    </location>
</feature>
<evidence type="ECO:0000256" key="8">
    <source>
        <dbReference type="PIRSR" id="PIRSR628472-1"/>
    </source>
</evidence>
<dbReference type="InterPro" id="IPR028472">
    <property type="entry name" value="EYA"/>
</dbReference>
<evidence type="ECO:0000256" key="7">
    <source>
        <dbReference type="ARBA" id="ARBA00051722"/>
    </source>
</evidence>
<feature type="binding site" evidence="9">
    <location>
        <position position="63"/>
    </location>
    <ligand>
        <name>Mg(2+)</name>
        <dbReference type="ChEBI" id="CHEBI:18420"/>
    </ligand>
</feature>
<comment type="similarity">
    <text evidence="1">Belongs to the HAD-like hydrolase superfamily. EYA family.</text>
</comment>
<organism evidence="10 11">
    <name type="scientific">Capsella rubella</name>
    <dbReference type="NCBI Taxonomy" id="81985"/>
    <lineage>
        <taxon>Eukaryota</taxon>
        <taxon>Viridiplantae</taxon>
        <taxon>Streptophyta</taxon>
        <taxon>Embryophyta</taxon>
        <taxon>Tracheophyta</taxon>
        <taxon>Spermatophyta</taxon>
        <taxon>Magnoliopsida</taxon>
        <taxon>eudicotyledons</taxon>
        <taxon>Gunneridae</taxon>
        <taxon>Pentapetalae</taxon>
        <taxon>rosids</taxon>
        <taxon>malvids</taxon>
        <taxon>Brassicales</taxon>
        <taxon>Brassicaceae</taxon>
        <taxon>Camelineae</taxon>
        <taxon>Capsella</taxon>
    </lineage>
</organism>
<dbReference type="eggNOG" id="KOG3107">
    <property type="taxonomic scope" value="Eukaryota"/>
</dbReference>
<dbReference type="PANTHER" id="PTHR10190">
    <property type="entry name" value="EYES ABSENT"/>
    <property type="match status" value="1"/>
</dbReference>
<keyword evidence="6" id="KW-0904">Protein phosphatase</keyword>